<proteinExistence type="predicted"/>
<sequence length="158" mass="17313">MRAVWICGLLALALFAATAWLLAPLEPGVLALQFAWTPRRFGEIIHVWPSACLARYRWHLPVDCALLLAYGAFGWLLATRTRLFAPLPAPARAFAQYCLPLAALFDAAENAFHWWLTGMPRFGVPDVYLASAGCSAAKWVLLIGFGALALWAVARSGE</sequence>
<dbReference type="EMBL" id="JBHSOG010000008">
    <property type="protein sequence ID" value="MFC5768281.1"/>
    <property type="molecule type" value="Genomic_DNA"/>
</dbReference>
<comment type="caution">
    <text evidence="2">The sequence shown here is derived from an EMBL/GenBank/DDBJ whole genome shotgun (WGS) entry which is preliminary data.</text>
</comment>
<evidence type="ECO:0000313" key="3">
    <source>
        <dbReference type="Proteomes" id="UP001595974"/>
    </source>
</evidence>
<keyword evidence="1" id="KW-0472">Membrane</keyword>
<reference evidence="3" key="1">
    <citation type="journal article" date="2019" name="Int. J. Syst. Evol. Microbiol.">
        <title>The Global Catalogue of Microorganisms (GCM) 10K type strain sequencing project: providing services to taxonomists for standard genome sequencing and annotation.</title>
        <authorList>
            <consortium name="The Broad Institute Genomics Platform"/>
            <consortium name="The Broad Institute Genome Sequencing Center for Infectious Disease"/>
            <person name="Wu L."/>
            <person name="Ma J."/>
        </authorList>
    </citation>
    <scope>NUCLEOTIDE SEQUENCE [LARGE SCALE GENOMIC DNA]</scope>
    <source>
        <strain evidence="3">SHR3</strain>
    </source>
</reference>
<feature type="transmembrane region" description="Helical" evidence="1">
    <location>
        <begin position="97"/>
        <end position="116"/>
    </location>
</feature>
<protein>
    <recommendedName>
        <fullName evidence="4">Transmembrane protein</fullName>
    </recommendedName>
</protein>
<keyword evidence="1" id="KW-1133">Transmembrane helix</keyword>
<accession>A0ABW1AMI1</accession>
<organism evidence="2 3">
    <name type="scientific">Thauera sinica</name>
    <dbReference type="NCBI Taxonomy" id="2665146"/>
    <lineage>
        <taxon>Bacteria</taxon>
        <taxon>Pseudomonadati</taxon>
        <taxon>Pseudomonadota</taxon>
        <taxon>Betaproteobacteria</taxon>
        <taxon>Rhodocyclales</taxon>
        <taxon>Zoogloeaceae</taxon>
        <taxon>Thauera</taxon>
    </lineage>
</organism>
<evidence type="ECO:0008006" key="4">
    <source>
        <dbReference type="Google" id="ProtNLM"/>
    </source>
</evidence>
<evidence type="ECO:0000313" key="2">
    <source>
        <dbReference type="EMBL" id="MFC5768281.1"/>
    </source>
</evidence>
<name>A0ABW1AMI1_9RHOO</name>
<keyword evidence="1" id="KW-0812">Transmembrane</keyword>
<dbReference type="RefSeq" id="WP_096445753.1">
    <property type="nucleotide sequence ID" value="NZ_JBHSOG010000008.1"/>
</dbReference>
<feature type="transmembrane region" description="Helical" evidence="1">
    <location>
        <begin position="136"/>
        <end position="154"/>
    </location>
</feature>
<feature type="transmembrane region" description="Helical" evidence="1">
    <location>
        <begin position="58"/>
        <end position="77"/>
    </location>
</feature>
<keyword evidence="3" id="KW-1185">Reference proteome</keyword>
<gene>
    <name evidence="2" type="ORF">ACFPTN_02755</name>
</gene>
<evidence type="ECO:0000256" key="1">
    <source>
        <dbReference type="SAM" id="Phobius"/>
    </source>
</evidence>
<dbReference type="Proteomes" id="UP001595974">
    <property type="component" value="Unassembled WGS sequence"/>
</dbReference>